<name>A0ABN7VCP3_GIGMA</name>
<sequence>MNICEIAKVTKTDEDKLSNYLKSRLYIDNSIFRALDNGVYANNSQSLMLSKDDTNTFRNLILLYEE</sequence>
<dbReference type="EMBL" id="CAJVQB010012802">
    <property type="protein sequence ID" value="CAG8758038.1"/>
    <property type="molecule type" value="Genomic_DNA"/>
</dbReference>
<reference evidence="1 2" key="1">
    <citation type="submission" date="2021-06" db="EMBL/GenBank/DDBJ databases">
        <authorList>
            <person name="Kallberg Y."/>
            <person name="Tangrot J."/>
            <person name="Rosling A."/>
        </authorList>
    </citation>
    <scope>NUCLEOTIDE SEQUENCE [LARGE SCALE GENOMIC DNA]</scope>
    <source>
        <strain evidence="1 2">120-4 pot B 10/14</strain>
    </source>
</reference>
<keyword evidence="2" id="KW-1185">Reference proteome</keyword>
<protein>
    <submittedName>
        <fullName evidence="1">30116_t:CDS:1</fullName>
    </submittedName>
</protein>
<evidence type="ECO:0000313" key="1">
    <source>
        <dbReference type="EMBL" id="CAG8758038.1"/>
    </source>
</evidence>
<dbReference type="Proteomes" id="UP000789901">
    <property type="component" value="Unassembled WGS sequence"/>
</dbReference>
<proteinExistence type="predicted"/>
<comment type="caution">
    <text evidence="1">The sequence shown here is derived from an EMBL/GenBank/DDBJ whole genome shotgun (WGS) entry which is preliminary data.</text>
</comment>
<accession>A0ABN7VCP3</accession>
<evidence type="ECO:0000313" key="2">
    <source>
        <dbReference type="Proteomes" id="UP000789901"/>
    </source>
</evidence>
<gene>
    <name evidence="1" type="ORF">GMARGA_LOCUS17144</name>
</gene>
<organism evidence="1 2">
    <name type="scientific">Gigaspora margarita</name>
    <dbReference type="NCBI Taxonomy" id="4874"/>
    <lineage>
        <taxon>Eukaryota</taxon>
        <taxon>Fungi</taxon>
        <taxon>Fungi incertae sedis</taxon>
        <taxon>Mucoromycota</taxon>
        <taxon>Glomeromycotina</taxon>
        <taxon>Glomeromycetes</taxon>
        <taxon>Diversisporales</taxon>
        <taxon>Gigasporaceae</taxon>
        <taxon>Gigaspora</taxon>
    </lineage>
</organism>
<feature type="non-terminal residue" evidence="1">
    <location>
        <position position="66"/>
    </location>
</feature>